<evidence type="ECO:0000313" key="2">
    <source>
        <dbReference type="Proteomes" id="UP000003806"/>
    </source>
</evidence>
<organism evidence="1 2">
    <name type="scientific">Jonquetella anthropi DSM 22815</name>
    <dbReference type="NCBI Taxonomy" id="885272"/>
    <lineage>
        <taxon>Bacteria</taxon>
        <taxon>Thermotogati</taxon>
        <taxon>Synergistota</taxon>
        <taxon>Synergistia</taxon>
        <taxon>Synergistales</taxon>
        <taxon>Dethiosulfovibrionaceae</taxon>
        <taxon>Jonquetella</taxon>
    </lineage>
</organism>
<name>H0UKI8_9BACT</name>
<dbReference type="Proteomes" id="UP000003806">
    <property type="component" value="Chromosome"/>
</dbReference>
<dbReference type="HOGENOM" id="CLU_741117_0_0_0"/>
<proteinExistence type="predicted"/>
<dbReference type="EMBL" id="CM001376">
    <property type="protein sequence ID" value="EHM13197.1"/>
    <property type="molecule type" value="Genomic_DNA"/>
</dbReference>
<dbReference type="RefSeq" id="WP_008521184.1">
    <property type="nucleotide sequence ID" value="NZ_CM001376.1"/>
</dbReference>
<dbReference type="OrthoDB" id="1865at2"/>
<evidence type="ECO:0000313" key="1">
    <source>
        <dbReference type="EMBL" id="EHM13197.1"/>
    </source>
</evidence>
<dbReference type="AlphaFoldDB" id="H0UKI8"/>
<reference evidence="1" key="1">
    <citation type="submission" date="2011-11" db="EMBL/GenBank/DDBJ databases">
        <title>The Noncontiguous Finished genome of Jonquetella anthropi DSM 22815.</title>
        <authorList>
            <consortium name="US DOE Joint Genome Institute (JGI-PGF)"/>
            <person name="Lucas S."/>
            <person name="Copeland A."/>
            <person name="Lapidus A."/>
            <person name="Glavina del Rio T."/>
            <person name="Dalin E."/>
            <person name="Tice H."/>
            <person name="Bruce D."/>
            <person name="Goodwin L."/>
            <person name="Pitluck S."/>
            <person name="Peters L."/>
            <person name="Mikhailova N."/>
            <person name="Held B."/>
            <person name="Kyrpides N."/>
            <person name="Mavromatis K."/>
            <person name="Ivanova N."/>
            <person name="Markowitz V."/>
            <person name="Cheng J.-F."/>
            <person name="Hugenholtz P."/>
            <person name="Woyke T."/>
            <person name="Wu D."/>
            <person name="Gronow S."/>
            <person name="Wellnitz S."/>
            <person name="Brambilla E."/>
            <person name="Klenk H.-P."/>
            <person name="Eisen J.A."/>
        </authorList>
    </citation>
    <scope>NUCLEOTIDE SEQUENCE [LARGE SCALE GENOMIC DNA]</scope>
    <source>
        <strain evidence="1">DSM 22815</strain>
    </source>
</reference>
<gene>
    <name evidence="1" type="ORF">JonanDRAFT_0819</name>
</gene>
<sequence length="385" mass="41824">MTGPNLFVLSDGVRGHLSQTRGIALAIGALHGQIDARELPVPTLSGKQRFSCLKVASRVLPKATQKEAENWLREAQGSGLLEQVRTVTAESETPPLFLSAGSGAAPYCLALSKALAGKSCVVMTPSALGTEPFDMAIVPRHDSARGDNVFVTLGAPNLINKEDLVKQAQTLLLSSPLSRQRAWGVLVGGDDRNYQVTPRWAEKFFPQLFDAARRADVDLYVTTSRRTSELAESAIKDQCEAEPRVRMLLLASADERNPVPGMLGFCDKMFCTEDSVSMISECVTAGVPLAVVPVEHRHGPGSVLQRFAEMLSCIGLYPTEKLWGAPRFRRMIDDFAAQGFLRVLYPEEICGQTLADESLRPAGGVDFNEAKKAAAWVLSRWLPSA</sequence>
<dbReference type="InterPro" id="IPR009367">
    <property type="entry name" value="Elm1-like"/>
</dbReference>
<accession>H0UKI8</accession>
<dbReference type="Pfam" id="PF06258">
    <property type="entry name" value="Mito_fiss_Elm1"/>
    <property type="match status" value="1"/>
</dbReference>
<dbReference type="eggNOG" id="COG3660">
    <property type="taxonomic scope" value="Bacteria"/>
</dbReference>
<protein>
    <submittedName>
        <fullName evidence="1">Putative nucleoside-diphosphate-sugar epimerase</fullName>
    </submittedName>
</protein>
<keyword evidence="2" id="KW-1185">Reference proteome</keyword>
<dbReference type="STRING" id="885272.JonanDRAFT_0819"/>